<dbReference type="InterPro" id="IPR012944">
    <property type="entry name" value="SusD_RagB_dom"/>
</dbReference>
<evidence type="ECO:0000256" key="3">
    <source>
        <dbReference type="ARBA" id="ARBA00022729"/>
    </source>
</evidence>
<comment type="caution">
    <text evidence="8">The sequence shown here is derived from an EMBL/GenBank/DDBJ whole genome shotgun (WGS) entry which is preliminary data.</text>
</comment>
<evidence type="ECO:0000313" key="9">
    <source>
        <dbReference type="Proteomes" id="UP000290407"/>
    </source>
</evidence>
<comment type="similarity">
    <text evidence="2">Belongs to the SusD family.</text>
</comment>
<proteinExistence type="inferred from homology"/>
<organism evidence="8 9">
    <name type="scientific">Spirosoma sordidisoli</name>
    <dbReference type="NCBI Taxonomy" id="2502893"/>
    <lineage>
        <taxon>Bacteria</taxon>
        <taxon>Pseudomonadati</taxon>
        <taxon>Bacteroidota</taxon>
        <taxon>Cytophagia</taxon>
        <taxon>Cytophagales</taxon>
        <taxon>Cytophagaceae</taxon>
        <taxon>Spirosoma</taxon>
    </lineage>
</organism>
<dbReference type="Proteomes" id="UP000290407">
    <property type="component" value="Unassembled WGS sequence"/>
</dbReference>
<evidence type="ECO:0000259" key="7">
    <source>
        <dbReference type="Pfam" id="PF14322"/>
    </source>
</evidence>
<evidence type="ECO:0000256" key="4">
    <source>
        <dbReference type="ARBA" id="ARBA00023136"/>
    </source>
</evidence>
<dbReference type="Gene3D" id="1.25.40.390">
    <property type="match status" value="1"/>
</dbReference>
<dbReference type="GO" id="GO:0009279">
    <property type="term" value="C:cell outer membrane"/>
    <property type="evidence" value="ECO:0007669"/>
    <property type="project" value="UniProtKB-SubCell"/>
</dbReference>
<feature type="domain" description="SusD-like N-terminal" evidence="7">
    <location>
        <begin position="104"/>
        <end position="233"/>
    </location>
</feature>
<evidence type="ECO:0000256" key="2">
    <source>
        <dbReference type="ARBA" id="ARBA00006275"/>
    </source>
</evidence>
<feature type="domain" description="RagB/SusD" evidence="6">
    <location>
        <begin position="350"/>
        <end position="532"/>
    </location>
</feature>
<name>A0A4Q2UII1_9BACT</name>
<keyword evidence="9" id="KW-1185">Reference proteome</keyword>
<evidence type="ECO:0000256" key="5">
    <source>
        <dbReference type="ARBA" id="ARBA00023237"/>
    </source>
</evidence>
<protein>
    <submittedName>
        <fullName evidence="8">RagB/SusD family nutrient uptake outer membrane protein</fullName>
    </submittedName>
</protein>
<dbReference type="EMBL" id="SBLB01000004">
    <property type="protein sequence ID" value="RYC68926.1"/>
    <property type="molecule type" value="Genomic_DNA"/>
</dbReference>
<dbReference type="InterPro" id="IPR033985">
    <property type="entry name" value="SusD-like_N"/>
</dbReference>
<reference evidence="8 9" key="1">
    <citation type="submission" date="2019-01" db="EMBL/GenBank/DDBJ databases">
        <title>Spirosoma flava sp. nov., a propanil-degrading bacterium isolated from herbicide-contaminated soil.</title>
        <authorList>
            <person name="Zhang L."/>
            <person name="Jiang J.-D."/>
        </authorList>
    </citation>
    <scope>NUCLEOTIDE SEQUENCE [LARGE SCALE GENOMIC DNA]</scope>
    <source>
        <strain evidence="8 9">TY50</strain>
    </source>
</reference>
<accession>A0A4Q2UII1</accession>
<keyword evidence="3" id="KW-0732">Signal</keyword>
<sequence>MNTMRLFQTSIVAAALSLSAIGCKESFTDLPLNGIQTVENLKVFDTPEGTVNYVNSCYSALNWDDWWQVQFRRMVFESATDDGWLGNTEQWGNAAGDLPVAHFQGLSPNDGNTENYWTFNYFGVQRANVGIERVATAPVNDALRKRLVAEMKFLRGWFYFELVKNWGDVPLYTVPRTANDTPVPRTPKAQVYEQIMNDFQEAAQDLPQRKDYTGLDKSRASKGAALAFLAKAALWAEKYDVAEQVAKQLMDLNEYSLEPEFGNIFQASYYNGPESIFEISSSVLNGNVRGVTAGSRNDGGWGWNVPSSNLESAFLAENDTVRLTRTIIKHGQRVWGDPAASGTGIFDARPSGNKSGRIWRKFYVPRGKRVVPNQSYQSVWVPVPYIFIRYGEVMLIYAEASARQGKAAQALDALNAIRRRAKLPVRTGLSGEALTDAIIAERRLELAGELSFRWDDLRRVRKNGKLLIASVLGPNGSFVRYNAASKDPFETATNTEPQNKGTLFREGVNELLPIPAREVNASNGVVTQNPGY</sequence>
<comment type="subcellular location">
    <subcellularLocation>
        <location evidence="1">Cell outer membrane</location>
    </subcellularLocation>
</comment>
<dbReference type="SUPFAM" id="SSF48452">
    <property type="entry name" value="TPR-like"/>
    <property type="match status" value="1"/>
</dbReference>
<gene>
    <name evidence="8" type="ORF">EQG79_16095</name>
</gene>
<dbReference type="PROSITE" id="PS51257">
    <property type="entry name" value="PROKAR_LIPOPROTEIN"/>
    <property type="match status" value="1"/>
</dbReference>
<evidence type="ECO:0000259" key="6">
    <source>
        <dbReference type="Pfam" id="PF07980"/>
    </source>
</evidence>
<dbReference type="AlphaFoldDB" id="A0A4Q2UII1"/>
<evidence type="ECO:0000256" key="1">
    <source>
        <dbReference type="ARBA" id="ARBA00004442"/>
    </source>
</evidence>
<evidence type="ECO:0000313" key="8">
    <source>
        <dbReference type="EMBL" id="RYC68926.1"/>
    </source>
</evidence>
<dbReference type="Pfam" id="PF14322">
    <property type="entry name" value="SusD-like_3"/>
    <property type="match status" value="1"/>
</dbReference>
<keyword evidence="4" id="KW-0472">Membrane</keyword>
<dbReference type="InterPro" id="IPR011990">
    <property type="entry name" value="TPR-like_helical_dom_sf"/>
</dbReference>
<keyword evidence="5" id="KW-0998">Cell outer membrane</keyword>
<dbReference type="Pfam" id="PF07980">
    <property type="entry name" value="SusD_RagB"/>
    <property type="match status" value="1"/>
</dbReference>